<dbReference type="GO" id="GO:0005686">
    <property type="term" value="C:U2 snRNP"/>
    <property type="evidence" value="ECO:0007669"/>
    <property type="project" value="TreeGrafter"/>
</dbReference>
<dbReference type="AlphaFoldDB" id="A0A024GMW1"/>
<dbReference type="PROSITE" id="PS50102">
    <property type="entry name" value="RRM"/>
    <property type="match status" value="1"/>
</dbReference>
<evidence type="ECO:0000256" key="4">
    <source>
        <dbReference type="ARBA" id="ARBA00022884"/>
    </source>
</evidence>
<keyword evidence="4 6" id="KW-0694">RNA-binding</keyword>
<dbReference type="STRING" id="65357.A0A024GMW1"/>
<keyword evidence="5" id="KW-0508">mRNA splicing</keyword>
<feature type="region of interest" description="Disordered" evidence="7">
    <location>
        <begin position="124"/>
        <end position="156"/>
    </location>
</feature>
<evidence type="ECO:0000256" key="3">
    <source>
        <dbReference type="ARBA" id="ARBA00022737"/>
    </source>
</evidence>
<dbReference type="PANTHER" id="PTHR15608:SF0">
    <property type="entry name" value="HIV TAT-SPECIFIC FACTOR 1"/>
    <property type="match status" value="1"/>
</dbReference>
<dbReference type="GO" id="GO:0003723">
    <property type="term" value="F:RNA binding"/>
    <property type="evidence" value="ECO:0007669"/>
    <property type="project" value="UniProtKB-UniRule"/>
</dbReference>
<dbReference type="CDD" id="cd12285">
    <property type="entry name" value="RRM3_RBM39_like"/>
    <property type="match status" value="1"/>
</dbReference>
<evidence type="ECO:0000256" key="1">
    <source>
        <dbReference type="ARBA" id="ARBA00007747"/>
    </source>
</evidence>
<dbReference type="InterPro" id="IPR035979">
    <property type="entry name" value="RBD_domain_sf"/>
</dbReference>
<dbReference type="FunFam" id="3.30.70.330:FF:000105">
    <property type="entry name" value="HIV Tat-specific factor 1 homolog"/>
    <property type="match status" value="1"/>
</dbReference>
<dbReference type="InParanoid" id="A0A024GMW1"/>
<name>A0A024GMW1_9STRA</name>
<gene>
    <name evidence="9" type="ORF">BN9_092880</name>
</gene>
<dbReference type="Gene3D" id="3.30.70.330">
    <property type="match status" value="2"/>
</dbReference>
<proteinExistence type="inferred from homology"/>
<keyword evidence="3" id="KW-0677">Repeat</keyword>
<dbReference type="InterPro" id="IPR034393">
    <property type="entry name" value="TatSF1-like"/>
</dbReference>
<evidence type="ECO:0000256" key="2">
    <source>
        <dbReference type="ARBA" id="ARBA00022664"/>
    </source>
</evidence>
<feature type="domain" description="RRM" evidence="8">
    <location>
        <begin position="44"/>
        <end position="122"/>
    </location>
</feature>
<evidence type="ECO:0000256" key="7">
    <source>
        <dbReference type="SAM" id="MobiDB-lite"/>
    </source>
</evidence>
<protein>
    <recommendedName>
        <fullName evidence="8">RRM domain-containing protein</fullName>
    </recommendedName>
</protein>
<accession>A0A024GMW1</accession>
<evidence type="ECO:0000256" key="6">
    <source>
        <dbReference type="PROSITE-ProRule" id="PRU00176"/>
    </source>
</evidence>
<dbReference type="InterPro" id="IPR000504">
    <property type="entry name" value="RRM_dom"/>
</dbReference>
<dbReference type="GO" id="GO:0000398">
    <property type="term" value="P:mRNA splicing, via spliceosome"/>
    <property type="evidence" value="ECO:0007669"/>
    <property type="project" value="UniProtKB-ARBA"/>
</dbReference>
<dbReference type="SMART" id="SM00360">
    <property type="entry name" value="RRM"/>
    <property type="match status" value="2"/>
</dbReference>
<dbReference type="InterPro" id="IPR012677">
    <property type="entry name" value="Nucleotide-bd_a/b_plait_sf"/>
</dbReference>
<reference evidence="9 10" key="1">
    <citation type="submission" date="2012-05" db="EMBL/GenBank/DDBJ databases">
        <title>Recombination and specialization in a pathogen metapopulation.</title>
        <authorList>
            <person name="Gardiner A."/>
            <person name="Kemen E."/>
            <person name="Schultz-Larsen T."/>
            <person name="MacLean D."/>
            <person name="Van Oosterhout C."/>
            <person name="Jones J.D.G."/>
        </authorList>
    </citation>
    <scope>NUCLEOTIDE SEQUENCE [LARGE SCALE GENOMIC DNA]</scope>
    <source>
        <strain evidence="9 10">Ac Nc2</strain>
    </source>
</reference>
<dbReference type="GO" id="GO:0005684">
    <property type="term" value="C:U2-type spliceosomal complex"/>
    <property type="evidence" value="ECO:0007669"/>
    <property type="project" value="TreeGrafter"/>
</dbReference>
<dbReference type="PANTHER" id="PTHR15608">
    <property type="entry name" value="SPLICING FACTOR U2AF-ASSOCIATED PROTEIN 2"/>
    <property type="match status" value="1"/>
</dbReference>
<organism evidence="9 10">
    <name type="scientific">Albugo candida</name>
    <dbReference type="NCBI Taxonomy" id="65357"/>
    <lineage>
        <taxon>Eukaryota</taxon>
        <taxon>Sar</taxon>
        <taxon>Stramenopiles</taxon>
        <taxon>Oomycota</taxon>
        <taxon>Peronosporomycetes</taxon>
        <taxon>Albuginales</taxon>
        <taxon>Albuginaceae</taxon>
        <taxon>Albugo</taxon>
    </lineage>
</organism>
<keyword evidence="10" id="KW-1185">Reference proteome</keyword>
<evidence type="ECO:0000313" key="9">
    <source>
        <dbReference type="EMBL" id="CCI48226.1"/>
    </source>
</evidence>
<comment type="similarity">
    <text evidence="1">Belongs to the HTATSF1 family.</text>
</comment>
<dbReference type="OrthoDB" id="10258585at2759"/>
<dbReference type="Proteomes" id="UP000053237">
    <property type="component" value="Unassembled WGS sequence"/>
</dbReference>
<comment type="caution">
    <text evidence="9">The sequence shown here is derived from an EMBL/GenBank/DDBJ whole genome shotgun (WGS) entry which is preliminary data.</text>
</comment>
<dbReference type="EMBL" id="CAIX01000210">
    <property type="protein sequence ID" value="CCI48226.1"/>
    <property type="molecule type" value="Genomic_DNA"/>
</dbReference>
<sequence>MEEEQDRLERAYLRNLEYIESLDKKRESTVNELGASKPGASKNRSIYVTGLTTYVACKQLEGLCAKIGRVKRIKFYKCERGRLKGDALVTFLSHSVMEKAIEKLDHFEIKPGVVITASAADFAKRKAQKDETTTEKNDTRPHLSTPEAPVEANNEANSTEIEHIESIDTGDRSPLPQTVVLMNAWDPSKKQKDVTLYFNELEGDIHSECSKCGKVEHVHIVANGSIRVQFSALDDAKKCLQVMDKRWFDGRQIQAVLDPSQPADEEDIKLEEFLASID</sequence>
<dbReference type="Pfam" id="PF00076">
    <property type="entry name" value="RRM_1"/>
    <property type="match status" value="2"/>
</dbReference>
<evidence type="ECO:0000256" key="5">
    <source>
        <dbReference type="ARBA" id="ARBA00023187"/>
    </source>
</evidence>
<evidence type="ECO:0000313" key="10">
    <source>
        <dbReference type="Proteomes" id="UP000053237"/>
    </source>
</evidence>
<evidence type="ECO:0000259" key="8">
    <source>
        <dbReference type="PROSITE" id="PS50102"/>
    </source>
</evidence>
<feature type="compositionally biased region" description="Basic and acidic residues" evidence="7">
    <location>
        <begin position="124"/>
        <end position="141"/>
    </location>
</feature>
<keyword evidence="2" id="KW-0507">mRNA processing</keyword>
<dbReference type="SUPFAM" id="SSF54928">
    <property type="entry name" value="RNA-binding domain, RBD"/>
    <property type="match status" value="1"/>
</dbReference>